<evidence type="ECO:0000256" key="4">
    <source>
        <dbReference type="SAM" id="Phobius"/>
    </source>
</evidence>
<keyword evidence="2" id="KW-0238">DNA-binding</keyword>
<organism evidence="6 7">
    <name type="scientific">Hymenobacter algoricola</name>
    <dbReference type="NCBI Taxonomy" id="486267"/>
    <lineage>
        <taxon>Bacteria</taxon>
        <taxon>Pseudomonadati</taxon>
        <taxon>Bacteroidota</taxon>
        <taxon>Cytophagia</taxon>
        <taxon>Cytophagales</taxon>
        <taxon>Hymenobacteraceae</taxon>
        <taxon>Hymenobacter</taxon>
    </lineage>
</organism>
<dbReference type="EMBL" id="BAABDH010000021">
    <property type="protein sequence ID" value="GAA3929967.1"/>
    <property type="molecule type" value="Genomic_DNA"/>
</dbReference>
<evidence type="ECO:0000313" key="7">
    <source>
        <dbReference type="Proteomes" id="UP001499909"/>
    </source>
</evidence>
<evidence type="ECO:0000313" key="6">
    <source>
        <dbReference type="EMBL" id="GAA3929967.1"/>
    </source>
</evidence>
<keyword evidence="1" id="KW-0805">Transcription regulation</keyword>
<gene>
    <name evidence="6" type="ORF">GCM10022406_14180</name>
</gene>
<feature type="transmembrane region" description="Helical" evidence="4">
    <location>
        <begin position="88"/>
        <end position="106"/>
    </location>
</feature>
<feature type="transmembrane region" description="Helical" evidence="4">
    <location>
        <begin position="20"/>
        <end position="42"/>
    </location>
</feature>
<dbReference type="PROSITE" id="PS01124">
    <property type="entry name" value="HTH_ARAC_FAMILY_2"/>
    <property type="match status" value="1"/>
</dbReference>
<dbReference type="Pfam" id="PF12833">
    <property type="entry name" value="HTH_18"/>
    <property type="match status" value="1"/>
</dbReference>
<feature type="transmembrane region" description="Helical" evidence="4">
    <location>
        <begin position="253"/>
        <end position="271"/>
    </location>
</feature>
<evidence type="ECO:0000256" key="2">
    <source>
        <dbReference type="ARBA" id="ARBA00023125"/>
    </source>
</evidence>
<dbReference type="PANTHER" id="PTHR43280:SF29">
    <property type="entry name" value="ARAC-FAMILY TRANSCRIPTIONAL REGULATOR"/>
    <property type="match status" value="1"/>
</dbReference>
<reference evidence="7" key="1">
    <citation type="journal article" date="2019" name="Int. J. Syst. Evol. Microbiol.">
        <title>The Global Catalogue of Microorganisms (GCM) 10K type strain sequencing project: providing services to taxonomists for standard genome sequencing and annotation.</title>
        <authorList>
            <consortium name="The Broad Institute Genomics Platform"/>
            <consortium name="The Broad Institute Genome Sequencing Center for Infectious Disease"/>
            <person name="Wu L."/>
            <person name="Ma J."/>
        </authorList>
    </citation>
    <scope>NUCLEOTIDE SEQUENCE [LARGE SCALE GENOMIC DNA]</scope>
    <source>
        <strain evidence="7">JCM 17214</strain>
    </source>
</reference>
<dbReference type="PROSITE" id="PS00041">
    <property type="entry name" value="HTH_ARAC_FAMILY_1"/>
    <property type="match status" value="1"/>
</dbReference>
<dbReference type="InterPro" id="IPR009057">
    <property type="entry name" value="Homeodomain-like_sf"/>
</dbReference>
<keyword evidence="4" id="KW-0472">Membrane</keyword>
<dbReference type="Gene3D" id="1.10.10.60">
    <property type="entry name" value="Homeodomain-like"/>
    <property type="match status" value="2"/>
</dbReference>
<protein>
    <recommendedName>
        <fullName evidence="5">HTH araC/xylS-type domain-containing protein</fullName>
    </recommendedName>
</protein>
<keyword evidence="4" id="KW-0812">Transmembrane</keyword>
<dbReference type="SUPFAM" id="SSF46689">
    <property type="entry name" value="Homeodomain-like"/>
    <property type="match status" value="1"/>
</dbReference>
<dbReference type="Proteomes" id="UP001499909">
    <property type="component" value="Unassembled WGS sequence"/>
</dbReference>
<evidence type="ECO:0000256" key="3">
    <source>
        <dbReference type="ARBA" id="ARBA00023163"/>
    </source>
</evidence>
<feature type="transmembrane region" description="Helical" evidence="4">
    <location>
        <begin position="172"/>
        <end position="189"/>
    </location>
</feature>
<keyword evidence="3" id="KW-0804">Transcription</keyword>
<comment type="caution">
    <text evidence="6">The sequence shown here is derived from an EMBL/GenBank/DDBJ whole genome shotgun (WGS) entry which is preliminary data.</text>
</comment>
<keyword evidence="7" id="KW-1185">Reference proteome</keyword>
<dbReference type="InterPro" id="IPR018060">
    <property type="entry name" value="HTH_AraC"/>
</dbReference>
<evidence type="ECO:0000259" key="5">
    <source>
        <dbReference type="PROSITE" id="PS01124"/>
    </source>
</evidence>
<sequence>MQTGNQPNPATTYSMGFDFNLYSGLLLPFFVQGLVVSGVLWARRGREAAAADGWLALLLLLFAGRLAQWMLGFGGWYDSHDARTTFMFYWPFSNWLAVGPALYFYFRSLTNQDFRFGRPHWRHFAPALVYVGLRLLLFVYDIGWWYGLRGRPLPAHFGTKGPLLAWIDTQPIGYWLDVLGYVLVLAYAVRTLREYRAYARYLNDNFSDTDQIRFRWLRNVLVAVLAGTGVTLAFGLISSFVSPLSYYEEWYDYLFTGLLIYYLSIAGLLTGHRLAGLRFQPAPAAPDFTPAAPAFPDPAAISTALPTSLLVPTPSCETRVTAASAATVEVQLTIPAAVAQPEADAELTRWTTRLLRHLEAERPYLAPELTLGELAAQLRTNTSWLSRVINAGCGQNFNDFINEYRVREAEQRLRDPKFRHYTLLAVALEAGFNSKSTFNRVFKKLRGITPGAAGREG</sequence>
<dbReference type="InterPro" id="IPR018062">
    <property type="entry name" value="HTH_AraC-typ_CS"/>
</dbReference>
<proteinExistence type="predicted"/>
<evidence type="ECO:0000256" key="1">
    <source>
        <dbReference type="ARBA" id="ARBA00023015"/>
    </source>
</evidence>
<keyword evidence="4" id="KW-1133">Transmembrane helix</keyword>
<feature type="transmembrane region" description="Helical" evidence="4">
    <location>
        <begin position="220"/>
        <end position="241"/>
    </location>
</feature>
<name>A0ABP7MTL2_9BACT</name>
<feature type="transmembrane region" description="Helical" evidence="4">
    <location>
        <begin position="54"/>
        <end position="76"/>
    </location>
</feature>
<dbReference type="SMART" id="SM00342">
    <property type="entry name" value="HTH_ARAC"/>
    <property type="match status" value="1"/>
</dbReference>
<feature type="domain" description="HTH araC/xylS-type" evidence="5">
    <location>
        <begin position="352"/>
        <end position="456"/>
    </location>
</feature>
<feature type="transmembrane region" description="Helical" evidence="4">
    <location>
        <begin position="127"/>
        <end position="147"/>
    </location>
</feature>
<accession>A0ABP7MTL2</accession>
<dbReference type="PANTHER" id="PTHR43280">
    <property type="entry name" value="ARAC-FAMILY TRANSCRIPTIONAL REGULATOR"/>
    <property type="match status" value="1"/>
</dbReference>